<organism evidence="15 16">
    <name type="scientific">Cystoisospora suis</name>
    <dbReference type="NCBI Taxonomy" id="483139"/>
    <lineage>
        <taxon>Eukaryota</taxon>
        <taxon>Sar</taxon>
        <taxon>Alveolata</taxon>
        <taxon>Apicomplexa</taxon>
        <taxon>Conoidasida</taxon>
        <taxon>Coccidia</taxon>
        <taxon>Eucoccidiorida</taxon>
        <taxon>Eimeriorina</taxon>
        <taxon>Sarcocystidae</taxon>
        <taxon>Cystoisospora</taxon>
    </lineage>
</organism>
<dbReference type="NCBIfam" id="NF006330">
    <property type="entry name" value="PRK08560.1"/>
    <property type="match status" value="1"/>
</dbReference>
<dbReference type="RefSeq" id="XP_067926423.1">
    <property type="nucleotide sequence ID" value="XM_068061591.1"/>
</dbReference>
<dbReference type="FunFam" id="3.40.50.620:FF:000085">
    <property type="entry name" value="Tyrosine--tRNA ligase 1 cytoplasmic"/>
    <property type="match status" value="1"/>
</dbReference>
<keyword evidence="9 13" id="KW-0648">Protein biosynthesis</keyword>
<evidence type="ECO:0000256" key="8">
    <source>
        <dbReference type="ARBA" id="ARBA00022840"/>
    </source>
</evidence>
<evidence type="ECO:0000256" key="14">
    <source>
        <dbReference type="SAM" id="MobiDB-lite"/>
    </source>
</evidence>
<dbReference type="SUPFAM" id="SSF52374">
    <property type="entry name" value="Nucleotidylyl transferase"/>
    <property type="match status" value="1"/>
</dbReference>
<keyword evidence="7 13" id="KW-0547">Nucleotide-binding</keyword>
<feature type="compositionally biased region" description="Low complexity" evidence="14">
    <location>
        <begin position="96"/>
        <end position="108"/>
    </location>
</feature>
<evidence type="ECO:0000313" key="15">
    <source>
        <dbReference type="EMBL" id="PHJ24751.1"/>
    </source>
</evidence>
<sequence>MLTRAWCPFLNPTKIRTSNSCKDGVKLLTRRGEYRRHRPILCRTFLLANHSGPRATPTYGRTTSAHESTMASPFTGGLPLWDEALVQSSFPAPCGSAGSSGSTQSSASPCGESAEMKSRTADCGARATDGEKASAKKGAPGGSGSSGSASLYEAIVRGSQWPEPVPSSLTLEEKYQLCLSIAQECVQPEELRTLLERKEFPLCYDGFEPSGRMHVAQGLLKVTNVNKLTKAGCIFVFWVADWFAMLNNKMGGDLKKIRKVGEYFIEVWKAAGMDMRNVRFLWASEEIDKRSDQYWTQVMEIARSFTITRIKRCSQIMGRQEGDEQPAAQIMYPCMQVKRMCTCVLCADIFYLGADICQLGMDQRKVNMLAREYCDEIKRKLKPIILSHQMLPGLLEGQEKMSKSDPDSAIFMEDTEAEVNRKIKKAFCPPGALEGNPCVSYVEKLVFPAFSNFEVARSEANGGNTTYSSVNEFREAYARGALHPGDLKDSLARALNRRLEPIRKHFTTDEHARKLLQQIKAYKVTK</sequence>
<accession>A0A2C6KL32</accession>
<evidence type="ECO:0000256" key="5">
    <source>
        <dbReference type="ARBA" id="ARBA00022490"/>
    </source>
</evidence>
<dbReference type="PANTHER" id="PTHR46264">
    <property type="entry name" value="TYROSINE-TRNA LIGASE"/>
    <property type="match status" value="1"/>
</dbReference>
<comment type="subcellular location">
    <subcellularLocation>
        <location evidence="2">Cytoplasm</location>
        <location evidence="2">Cytosol</location>
    </subcellularLocation>
</comment>
<evidence type="ECO:0000256" key="4">
    <source>
        <dbReference type="ARBA" id="ARBA00013160"/>
    </source>
</evidence>
<dbReference type="EC" id="6.1.1.1" evidence="4"/>
<dbReference type="GO" id="GO:0005829">
    <property type="term" value="C:cytosol"/>
    <property type="evidence" value="ECO:0007669"/>
    <property type="project" value="UniProtKB-SubCell"/>
</dbReference>
<keyword evidence="5" id="KW-0963">Cytoplasm</keyword>
<dbReference type="Pfam" id="PF00579">
    <property type="entry name" value="tRNA-synt_1b"/>
    <property type="match status" value="1"/>
</dbReference>
<evidence type="ECO:0000256" key="7">
    <source>
        <dbReference type="ARBA" id="ARBA00022741"/>
    </source>
</evidence>
<evidence type="ECO:0000256" key="11">
    <source>
        <dbReference type="ARBA" id="ARBA00033323"/>
    </source>
</evidence>
<evidence type="ECO:0000256" key="12">
    <source>
        <dbReference type="ARBA" id="ARBA00048248"/>
    </source>
</evidence>
<keyword evidence="10 13" id="KW-0030">Aminoacyl-tRNA synthetase</keyword>
<evidence type="ECO:0000256" key="10">
    <source>
        <dbReference type="ARBA" id="ARBA00023146"/>
    </source>
</evidence>
<dbReference type="FunFam" id="3.40.50.620:FF:000103">
    <property type="entry name" value="tyrosine--tRNA ligase 1, cytoplasmic"/>
    <property type="match status" value="1"/>
</dbReference>
<dbReference type="EMBL" id="MIGC01000552">
    <property type="protein sequence ID" value="PHJ24751.1"/>
    <property type="molecule type" value="Genomic_DNA"/>
</dbReference>
<evidence type="ECO:0000313" key="16">
    <source>
        <dbReference type="Proteomes" id="UP000221165"/>
    </source>
</evidence>
<dbReference type="InterPro" id="IPR050489">
    <property type="entry name" value="Tyr-tRNA_synthase"/>
</dbReference>
<evidence type="ECO:0000256" key="3">
    <source>
        <dbReference type="ARBA" id="ARBA00005594"/>
    </source>
</evidence>
<dbReference type="InterPro" id="IPR014729">
    <property type="entry name" value="Rossmann-like_a/b/a_fold"/>
</dbReference>
<evidence type="ECO:0000256" key="9">
    <source>
        <dbReference type="ARBA" id="ARBA00022917"/>
    </source>
</evidence>
<comment type="catalytic activity">
    <reaction evidence="12">
        <text>tRNA(Tyr) + L-tyrosine + ATP = L-tyrosyl-tRNA(Tyr) + AMP + diphosphate + H(+)</text>
        <dbReference type="Rhea" id="RHEA:10220"/>
        <dbReference type="Rhea" id="RHEA-COMP:9706"/>
        <dbReference type="Rhea" id="RHEA-COMP:9707"/>
        <dbReference type="ChEBI" id="CHEBI:15378"/>
        <dbReference type="ChEBI" id="CHEBI:30616"/>
        <dbReference type="ChEBI" id="CHEBI:33019"/>
        <dbReference type="ChEBI" id="CHEBI:58315"/>
        <dbReference type="ChEBI" id="CHEBI:78442"/>
        <dbReference type="ChEBI" id="CHEBI:78536"/>
        <dbReference type="ChEBI" id="CHEBI:456215"/>
        <dbReference type="EC" id="6.1.1.1"/>
    </reaction>
</comment>
<keyword evidence="6 13" id="KW-0436">Ligase</keyword>
<dbReference type="GeneID" id="94424802"/>
<keyword evidence="16" id="KW-1185">Reference proteome</keyword>
<dbReference type="VEuPathDB" id="ToxoDB:CSUI_001385"/>
<dbReference type="AlphaFoldDB" id="A0A2C6KL32"/>
<dbReference type="Proteomes" id="UP000221165">
    <property type="component" value="Unassembled WGS sequence"/>
</dbReference>
<keyword evidence="8 13" id="KW-0067">ATP-binding</keyword>
<comment type="function">
    <text evidence="1">Catalyzes the attachment of tyrosine to tRNA(Tyr) in a two-step reaction: tyrosine is first activated by ATP to form Tyr-AMP and then transferred to the acceptor end of tRNA(Tyr).</text>
</comment>
<gene>
    <name evidence="15" type="ORF">CSUI_001385</name>
</gene>
<dbReference type="GO" id="GO:0004831">
    <property type="term" value="F:tyrosine-tRNA ligase activity"/>
    <property type="evidence" value="ECO:0007669"/>
    <property type="project" value="UniProtKB-EC"/>
</dbReference>
<evidence type="ECO:0000256" key="1">
    <source>
        <dbReference type="ARBA" id="ARBA00002025"/>
    </source>
</evidence>
<evidence type="ECO:0000256" key="6">
    <source>
        <dbReference type="ARBA" id="ARBA00022598"/>
    </source>
</evidence>
<evidence type="ECO:0000256" key="13">
    <source>
        <dbReference type="RuleBase" id="RU363036"/>
    </source>
</evidence>
<feature type="region of interest" description="Disordered" evidence="14">
    <location>
        <begin position="96"/>
        <end position="148"/>
    </location>
</feature>
<dbReference type="InterPro" id="IPR002305">
    <property type="entry name" value="aa-tRNA-synth_Ic"/>
</dbReference>
<dbReference type="PANTHER" id="PTHR46264:SF4">
    <property type="entry name" value="TYROSINE--TRNA LIGASE, CYTOPLASMIC"/>
    <property type="match status" value="1"/>
</dbReference>
<dbReference type="GO" id="GO:0005524">
    <property type="term" value="F:ATP binding"/>
    <property type="evidence" value="ECO:0007669"/>
    <property type="project" value="UniProtKB-KW"/>
</dbReference>
<dbReference type="OrthoDB" id="197206at2759"/>
<name>A0A2C6KL32_9APIC</name>
<dbReference type="GO" id="GO:0006437">
    <property type="term" value="P:tyrosyl-tRNA aminoacylation"/>
    <property type="evidence" value="ECO:0007669"/>
    <property type="project" value="TreeGrafter"/>
</dbReference>
<proteinExistence type="inferred from homology"/>
<reference evidence="15 16" key="1">
    <citation type="journal article" date="2017" name="Int. J. Parasitol.">
        <title>The genome of the protozoan parasite Cystoisospora suis and a reverse vaccinology approach to identify vaccine candidates.</title>
        <authorList>
            <person name="Palmieri N."/>
            <person name="Shrestha A."/>
            <person name="Ruttkowski B."/>
            <person name="Beck T."/>
            <person name="Vogl C."/>
            <person name="Tomley F."/>
            <person name="Blake D.P."/>
            <person name="Joachim A."/>
        </authorList>
    </citation>
    <scope>NUCLEOTIDE SEQUENCE [LARGE SCALE GENOMIC DNA]</scope>
    <source>
        <strain evidence="15 16">Wien I</strain>
    </source>
</reference>
<comment type="similarity">
    <text evidence="3 13">Belongs to the class-I aminoacyl-tRNA synthetase family.</text>
</comment>
<comment type="caution">
    <text evidence="15">The sequence shown here is derived from an EMBL/GenBank/DDBJ whole genome shotgun (WGS) entry which is preliminary data.</text>
</comment>
<dbReference type="Gene3D" id="3.40.50.620">
    <property type="entry name" value="HUPs"/>
    <property type="match status" value="2"/>
</dbReference>
<evidence type="ECO:0000256" key="2">
    <source>
        <dbReference type="ARBA" id="ARBA00004514"/>
    </source>
</evidence>
<protein>
    <recommendedName>
        <fullName evidence="4">tyrosine--tRNA ligase</fullName>
        <ecNumber evidence="4">6.1.1.1</ecNumber>
    </recommendedName>
    <alternativeName>
        <fullName evidence="11">Tyrosyl-tRNA synthetase</fullName>
    </alternativeName>
</protein>